<dbReference type="CDD" id="cd02947">
    <property type="entry name" value="TRX_family"/>
    <property type="match status" value="1"/>
</dbReference>
<evidence type="ECO:0000259" key="4">
    <source>
        <dbReference type="PROSITE" id="PS51352"/>
    </source>
</evidence>
<dbReference type="PROSITE" id="PS51352">
    <property type="entry name" value="THIOREDOXIN_2"/>
    <property type="match status" value="1"/>
</dbReference>
<dbReference type="InterPro" id="IPR017937">
    <property type="entry name" value="Thioredoxin_CS"/>
</dbReference>
<keyword evidence="2" id="KW-1015">Disulfide bond</keyword>
<reference evidence="5 6" key="1">
    <citation type="submission" date="2019-02" db="EMBL/GenBank/DDBJ databases">
        <authorList>
            <consortium name="Pathogen Informatics"/>
        </authorList>
    </citation>
    <scope>NUCLEOTIDE SEQUENCE [LARGE SCALE GENOMIC DNA]</scope>
    <source>
        <strain evidence="5 6">3012STDY6756504</strain>
    </source>
</reference>
<sequence>MPTRALTQQTFDQVIASNHIVLVEFWASWCGWCTRFAPVYRSSAETHPDIVHATVDGEAEPALVAAAQVDSYPWLMGFREGLLVYSQAGYQPAAHLEELIQQIRWMDMDAYRRSLADAARTQVPQPQPAPQPATQPRVAGLAPGSAHYGWPGL</sequence>
<dbReference type="InterPro" id="IPR036249">
    <property type="entry name" value="Thioredoxin-like_sf"/>
</dbReference>
<proteinExistence type="predicted"/>
<evidence type="ECO:0000256" key="1">
    <source>
        <dbReference type="ARBA" id="ARBA00003318"/>
    </source>
</evidence>
<evidence type="ECO:0000313" key="6">
    <source>
        <dbReference type="Proteomes" id="UP000290439"/>
    </source>
</evidence>
<evidence type="ECO:0000256" key="2">
    <source>
        <dbReference type="ARBA" id="ARBA00023157"/>
    </source>
</evidence>
<organism evidence="5 6">
    <name type="scientific">Nocardia cyriacigeorgica</name>
    <dbReference type="NCBI Taxonomy" id="135487"/>
    <lineage>
        <taxon>Bacteria</taxon>
        <taxon>Bacillati</taxon>
        <taxon>Actinomycetota</taxon>
        <taxon>Actinomycetes</taxon>
        <taxon>Mycobacteriales</taxon>
        <taxon>Nocardiaceae</taxon>
        <taxon>Nocardia</taxon>
    </lineage>
</organism>
<evidence type="ECO:0000256" key="3">
    <source>
        <dbReference type="SAM" id="MobiDB-lite"/>
    </source>
</evidence>
<dbReference type="PANTHER" id="PTHR45663:SF40">
    <property type="entry name" value="THIOREDOXIN 2"/>
    <property type="match status" value="1"/>
</dbReference>
<protein>
    <submittedName>
        <fullName evidence="5">Thioredoxin</fullName>
    </submittedName>
</protein>
<feature type="domain" description="Thioredoxin" evidence="4">
    <location>
        <begin position="1"/>
        <end position="105"/>
    </location>
</feature>
<dbReference type="Pfam" id="PF00085">
    <property type="entry name" value="Thioredoxin"/>
    <property type="match status" value="1"/>
</dbReference>
<dbReference type="AlphaFoldDB" id="A0A4U8W773"/>
<dbReference type="PANTHER" id="PTHR45663">
    <property type="entry name" value="GEO12009P1"/>
    <property type="match status" value="1"/>
</dbReference>
<dbReference type="Proteomes" id="UP000290439">
    <property type="component" value="Chromosome"/>
</dbReference>
<dbReference type="InterPro" id="IPR013766">
    <property type="entry name" value="Thioredoxin_domain"/>
</dbReference>
<dbReference type="EMBL" id="LR215973">
    <property type="protein sequence ID" value="VFA97458.1"/>
    <property type="molecule type" value="Genomic_DNA"/>
</dbReference>
<dbReference type="GO" id="GO:0005829">
    <property type="term" value="C:cytosol"/>
    <property type="evidence" value="ECO:0007669"/>
    <property type="project" value="TreeGrafter"/>
</dbReference>
<feature type="region of interest" description="Disordered" evidence="3">
    <location>
        <begin position="117"/>
        <end position="141"/>
    </location>
</feature>
<dbReference type="PROSITE" id="PS00194">
    <property type="entry name" value="THIOREDOXIN_1"/>
    <property type="match status" value="1"/>
</dbReference>
<evidence type="ECO:0000313" key="5">
    <source>
        <dbReference type="EMBL" id="VFA97458.1"/>
    </source>
</evidence>
<comment type="function">
    <text evidence="1">Participates in various redox reactions through the reversible oxidation of its active center dithiol to a disulfide and catalyzes dithiol-disulfide exchange reactions.</text>
</comment>
<gene>
    <name evidence="5" type="primary">trxA_1</name>
    <name evidence="5" type="ORF">NCTC10797_01221</name>
</gene>
<dbReference type="RefSeq" id="WP_130916335.1">
    <property type="nucleotide sequence ID" value="NZ_JADLPI010000010.1"/>
</dbReference>
<dbReference type="Gene3D" id="3.40.30.10">
    <property type="entry name" value="Glutaredoxin"/>
    <property type="match status" value="1"/>
</dbReference>
<dbReference type="SUPFAM" id="SSF52833">
    <property type="entry name" value="Thioredoxin-like"/>
    <property type="match status" value="1"/>
</dbReference>
<accession>A0A4U8W773</accession>
<dbReference type="GO" id="GO:0015035">
    <property type="term" value="F:protein-disulfide reductase activity"/>
    <property type="evidence" value="ECO:0007669"/>
    <property type="project" value="TreeGrafter"/>
</dbReference>
<name>A0A4U8W773_9NOCA</name>